<dbReference type="Gene3D" id="3.30.450.20">
    <property type="entry name" value="PAS domain"/>
    <property type="match status" value="1"/>
</dbReference>
<accession>A0A842J7G7</accession>
<evidence type="ECO:0000259" key="9">
    <source>
        <dbReference type="PROSITE" id="PS50109"/>
    </source>
</evidence>
<evidence type="ECO:0000256" key="5">
    <source>
        <dbReference type="ARBA" id="ARBA00022741"/>
    </source>
</evidence>
<evidence type="ECO:0000256" key="1">
    <source>
        <dbReference type="ARBA" id="ARBA00000085"/>
    </source>
</evidence>
<evidence type="ECO:0000313" key="11">
    <source>
        <dbReference type="Proteomes" id="UP000552683"/>
    </source>
</evidence>
<dbReference type="GO" id="GO:0000155">
    <property type="term" value="F:phosphorelay sensor kinase activity"/>
    <property type="evidence" value="ECO:0007669"/>
    <property type="project" value="InterPro"/>
</dbReference>
<keyword evidence="8" id="KW-0902">Two-component regulatory system</keyword>
<keyword evidence="4" id="KW-0808">Transferase</keyword>
<comment type="caution">
    <text evidence="10">The sequence shown here is derived from an EMBL/GenBank/DDBJ whole genome shotgun (WGS) entry which is preliminary data.</text>
</comment>
<dbReference type="PROSITE" id="PS50109">
    <property type="entry name" value="HIS_KIN"/>
    <property type="match status" value="1"/>
</dbReference>
<feature type="domain" description="Histidine kinase" evidence="9">
    <location>
        <begin position="154"/>
        <end position="364"/>
    </location>
</feature>
<dbReference type="PANTHER" id="PTHR43065">
    <property type="entry name" value="SENSOR HISTIDINE KINASE"/>
    <property type="match status" value="1"/>
</dbReference>
<gene>
    <name evidence="10" type="ORF">H7R39_09090</name>
</gene>
<sequence length="364" mass="39749">MTSRATKSNASGPSEVARAFAKTLNLGLLYADKKGVIKFINKKFERIFALAPKVFYGAKFDEMITAAQGLSELKSFENLKNSPLNSSDFVVKKGDKSFRLNVSNVLEGGIKFDGFILAVTDVTHEAELEKKELEHRRSVLVHAKTALVGEMINSISHQQRQPLSALGLYLDNIDECAREGEFEHIPAQIAACKKSLRLMDETIKAFRNFYASGEGAAKFDLVNIINELILIVRPELNSHGIELKFAHDGGKCELKSVASYVRQILLSLLSNAKDALVESGCETPQILIELKRSGGLFCVSVSDNGSGVKADSDKIFEPFFTTKNIGTGTGLNVARELAVKKLGGSLELESAANPTKFTLFLGEI</sequence>
<dbReference type="InterPro" id="IPR005467">
    <property type="entry name" value="His_kinase_dom"/>
</dbReference>
<evidence type="ECO:0000256" key="6">
    <source>
        <dbReference type="ARBA" id="ARBA00022777"/>
    </source>
</evidence>
<dbReference type="InterPro" id="IPR000014">
    <property type="entry name" value="PAS"/>
</dbReference>
<protein>
    <recommendedName>
        <fullName evidence="2">histidine kinase</fullName>
        <ecNumber evidence="2">2.7.13.3</ecNumber>
    </recommendedName>
</protein>
<keyword evidence="5" id="KW-0547">Nucleotide-binding</keyword>
<proteinExistence type="predicted"/>
<dbReference type="SUPFAM" id="SSF47384">
    <property type="entry name" value="Homodimeric domain of signal transducing histidine kinase"/>
    <property type="match status" value="1"/>
</dbReference>
<dbReference type="InterPro" id="IPR004358">
    <property type="entry name" value="Sig_transdc_His_kin-like_C"/>
</dbReference>
<dbReference type="InterPro" id="IPR036890">
    <property type="entry name" value="HATPase_C_sf"/>
</dbReference>
<evidence type="ECO:0000313" key="10">
    <source>
        <dbReference type="EMBL" id="MBC2883408.1"/>
    </source>
</evidence>
<dbReference type="SUPFAM" id="SSF55874">
    <property type="entry name" value="ATPase domain of HSP90 chaperone/DNA topoisomerase II/histidine kinase"/>
    <property type="match status" value="1"/>
</dbReference>
<dbReference type="InterPro" id="IPR036097">
    <property type="entry name" value="HisK_dim/P_sf"/>
</dbReference>
<dbReference type="InterPro" id="IPR003594">
    <property type="entry name" value="HATPase_dom"/>
</dbReference>
<evidence type="ECO:0000256" key="3">
    <source>
        <dbReference type="ARBA" id="ARBA00022553"/>
    </source>
</evidence>
<dbReference type="PRINTS" id="PR00344">
    <property type="entry name" value="BCTRLSENSOR"/>
</dbReference>
<keyword evidence="3" id="KW-0597">Phosphoprotein</keyword>
<dbReference type="Gene3D" id="1.10.287.130">
    <property type="match status" value="1"/>
</dbReference>
<comment type="catalytic activity">
    <reaction evidence="1">
        <text>ATP + protein L-histidine = ADP + protein N-phospho-L-histidine.</text>
        <dbReference type="EC" id="2.7.13.3"/>
    </reaction>
</comment>
<dbReference type="Gene3D" id="3.30.565.10">
    <property type="entry name" value="Histidine kinase-like ATPase, C-terminal domain"/>
    <property type="match status" value="1"/>
</dbReference>
<dbReference type="SMART" id="SM00387">
    <property type="entry name" value="HATPase_c"/>
    <property type="match status" value="1"/>
</dbReference>
<dbReference type="EMBL" id="JACLZK010000002">
    <property type="protein sequence ID" value="MBC2883408.1"/>
    <property type="molecule type" value="Genomic_DNA"/>
</dbReference>
<dbReference type="PANTHER" id="PTHR43065:SF10">
    <property type="entry name" value="PEROXIDE STRESS-ACTIVATED HISTIDINE KINASE MAK3"/>
    <property type="match status" value="1"/>
</dbReference>
<evidence type="ECO:0000256" key="4">
    <source>
        <dbReference type="ARBA" id="ARBA00022679"/>
    </source>
</evidence>
<evidence type="ECO:0000256" key="2">
    <source>
        <dbReference type="ARBA" id="ARBA00012438"/>
    </source>
</evidence>
<dbReference type="Pfam" id="PF02518">
    <property type="entry name" value="HATPase_c"/>
    <property type="match status" value="1"/>
</dbReference>
<keyword evidence="7" id="KW-0067">ATP-binding</keyword>
<evidence type="ECO:0000256" key="8">
    <source>
        <dbReference type="ARBA" id="ARBA00023012"/>
    </source>
</evidence>
<dbReference type="GO" id="GO:0005524">
    <property type="term" value="F:ATP binding"/>
    <property type="evidence" value="ECO:0007669"/>
    <property type="project" value="UniProtKB-KW"/>
</dbReference>
<dbReference type="EC" id="2.7.13.3" evidence="2"/>
<dbReference type="Proteomes" id="UP000552683">
    <property type="component" value="Unassembled WGS sequence"/>
</dbReference>
<keyword evidence="11" id="KW-1185">Reference proteome</keyword>
<evidence type="ECO:0000256" key="7">
    <source>
        <dbReference type="ARBA" id="ARBA00022840"/>
    </source>
</evidence>
<organism evidence="10 11">
    <name type="scientific">Campylobacter massiliensis</name>
    <dbReference type="NCBI Taxonomy" id="2762557"/>
    <lineage>
        <taxon>Bacteria</taxon>
        <taxon>Pseudomonadati</taxon>
        <taxon>Campylobacterota</taxon>
        <taxon>Epsilonproteobacteria</taxon>
        <taxon>Campylobacterales</taxon>
        <taxon>Campylobacteraceae</taxon>
        <taxon>Campylobacter</taxon>
    </lineage>
</organism>
<keyword evidence="6 10" id="KW-0418">Kinase</keyword>
<dbReference type="AlphaFoldDB" id="A0A842J7G7"/>
<name>A0A842J7G7_9BACT</name>
<dbReference type="RefSeq" id="WP_185898929.1">
    <property type="nucleotide sequence ID" value="NZ_JACLZK010000002.1"/>
</dbReference>
<dbReference type="CDD" id="cd00130">
    <property type="entry name" value="PAS"/>
    <property type="match status" value="1"/>
</dbReference>
<reference evidence="10 11" key="1">
    <citation type="submission" date="2020-08" db="EMBL/GenBank/DDBJ databases">
        <title>Complete genome and description of Campylobacter massiliensis Marseille-Q3452 sp. nov.</title>
        <authorList>
            <person name="Antezack A."/>
        </authorList>
    </citation>
    <scope>NUCLEOTIDE SEQUENCE [LARGE SCALE GENOMIC DNA]</scope>
    <source>
        <strain evidence="10 11">Marseille-Q3452</strain>
    </source>
</reference>